<name>A0A545ARE3_9ACTN</name>
<evidence type="ECO:0000313" key="2">
    <source>
        <dbReference type="EMBL" id="TQS43887.1"/>
    </source>
</evidence>
<organism evidence="2 3">
    <name type="scientific">Cryptosporangium phraense</name>
    <dbReference type="NCBI Taxonomy" id="2593070"/>
    <lineage>
        <taxon>Bacteria</taxon>
        <taxon>Bacillati</taxon>
        <taxon>Actinomycetota</taxon>
        <taxon>Actinomycetes</taxon>
        <taxon>Cryptosporangiales</taxon>
        <taxon>Cryptosporangiaceae</taxon>
        <taxon>Cryptosporangium</taxon>
    </lineage>
</organism>
<feature type="coiled-coil region" evidence="1">
    <location>
        <begin position="91"/>
        <end position="118"/>
    </location>
</feature>
<accession>A0A545ARE3</accession>
<sequence length="379" mass="42705">MSTAYDPGPPGQRLAQRLRQLRRSGLSRSITQERLGQLLGGEEPLSAPLISSWERAVNPVVPPPGRIRAYARLFASERSLVHGLQNEDELTPDERERLVDLERELLRLRQEAASTGDAGSAARSGLIYEEPVARKLGSGTWRFDDERPVVLISSELPVADRPDYADESSADYVELYRYADLDAMFELHGHLRATNPENTRIRVRSPNRLTSDDFASHLVLLGGVDLNPVTRDLLRRLDLPIRQVSADVRAEGAYFEVLDDGEQRRFAPIVSLDGESEELREDVAMFYRGPSPLNRRRTVTICNAMYGRGTLGAVRALTDAWFRDRNEQYLTEAFGNADEFLLLVRVPVFAGNTVTPDWTLPDTRLFEWSRSADPEESDL</sequence>
<dbReference type="AlphaFoldDB" id="A0A545ARE3"/>
<dbReference type="Proteomes" id="UP000317982">
    <property type="component" value="Unassembled WGS sequence"/>
</dbReference>
<keyword evidence="3" id="KW-1185">Reference proteome</keyword>
<dbReference type="OrthoDB" id="3658635at2"/>
<comment type="caution">
    <text evidence="2">The sequence shown here is derived from an EMBL/GenBank/DDBJ whole genome shotgun (WGS) entry which is preliminary data.</text>
</comment>
<dbReference type="InParanoid" id="A0A545ARE3"/>
<reference evidence="2 3" key="1">
    <citation type="submission" date="2019-07" db="EMBL/GenBank/DDBJ databases">
        <title>Cryptosporangium phraense sp. nov., isolated from plant litter.</title>
        <authorList>
            <person name="Suriyachadkun C."/>
        </authorList>
    </citation>
    <scope>NUCLEOTIDE SEQUENCE [LARGE SCALE GENOMIC DNA]</scope>
    <source>
        <strain evidence="2 3">A-T 5661</strain>
    </source>
</reference>
<protein>
    <submittedName>
        <fullName evidence="2">XRE family transcriptional regulator</fullName>
    </submittedName>
</protein>
<proteinExistence type="predicted"/>
<evidence type="ECO:0000313" key="3">
    <source>
        <dbReference type="Proteomes" id="UP000317982"/>
    </source>
</evidence>
<keyword evidence="1" id="KW-0175">Coiled coil</keyword>
<gene>
    <name evidence="2" type="ORF">FL583_17235</name>
</gene>
<dbReference type="EMBL" id="VIRS01000011">
    <property type="protein sequence ID" value="TQS43887.1"/>
    <property type="molecule type" value="Genomic_DNA"/>
</dbReference>
<evidence type="ECO:0000256" key="1">
    <source>
        <dbReference type="SAM" id="Coils"/>
    </source>
</evidence>